<keyword evidence="3" id="KW-0238">DNA-binding</keyword>
<evidence type="ECO:0000256" key="4">
    <source>
        <dbReference type="ARBA" id="ARBA00023172"/>
    </source>
</evidence>
<dbReference type="InterPro" id="IPR002104">
    <property type="entry name" value="Integrase_catalytic"/>
</dbReference>
<evidence type="ECO:0000256" key="1">
    <source>
        <dbReference type="ARBA" id="ARBA00008857"/>
    </source>
</evidence>
<dbReference type="Gene3D" id="1.10.443.10">
    <property type="entry name" value="Intergrase catalytic core"/>
    <property type="match status" value="1"/>
</dbReference>
<evidence type="ECO:0000259" key="5">
    <source>
        <dbReference type="PROSITE" id="PS51898"/>
    </source>
</evidence>
<evidence type="ECO:0000256" key="3">
    <source>
        <dbReference type="ARBA" id="ARBA00023125"/>
    </source>
</evidence>
<reference evidence="6 7" key="1">
    <citation type="submission" date="2016-01" db="EMBL/GenBank/DDBJ databases">
        <authorList>
            <person name="Oliw E.H."/>
        </authorList>
    </citation>
    <scope>NUCLEOTIDE SEQUENCE [LARGE SCALE GENOMIC DNA]</scope>
    <source>
        <strain evidence="6 7">FRB97</strain>
    </source>
</reference>
<feature type="domain" description="Tyr recombinase" evidence="5">
    <location>
        <begin position="309"/>
        <end position="495"/>
    </location>
</feature>
<dbReference type="GO" id="GO:0003677">
    <property type="term" value="F:DNA binding"/>
    <property type="evidence" value="ECO:0007669"/>
    <property type="project" value="UniProtKB-KW"/>
</dbReference>
<accession>A0A250B2R9</accession>
<keyword evidence="2" id="KW-0229">DNA integration</keyword>
<proteinExistence type="inferred from homology"/>
<dbReference type="Proteomes" id="UP000217182">
    <property type="component" value="Chromosome"/>
</dbReference>
<evidence type="ECO:0000313" key="7">
    <source>
        <dbReference type="Proteomes" id="UP000217182"/>
    </source>
</evidence>
<dbReference type="EMBL" id="CP014136">
    <property type="protein sequence ID" value="ATA20530.1"/>
    <property type="molecule type" value="Genomic_DNA"/>
</dbReference>
<keyword evidence="4" id="KW-0233">DNA recombination</keyword>
<dbReference type="GO" id="GO:0006310">
    <property type="term" value="P:DNA recombination"/>
    <property type="evidence" value="ECO:0007669"/>
    <property type="project" value="UniProtKB-KW"/>
</dbReference>
<keyword evidence="7" id="KW-1185">Reference proteome</keyword>
<dbReference type="GO" id="GO:0015074">
    <property type="term" value="P:DNA integration"/>
    <property type="evidence" value="ECO:0007669"/>
    <property type="project" value="UniProtKB-KW"/>
</dbReference>
<evidence type="ECO:0000256" key="2">
    <source>
        <dbReference type="ARBA" id="ARBA00022908"/>
    </source>
</evidence>
<gene>
    <name evidence="6" type="ORF">AWC35_14910</name>
</gene>
<dbReference type="PANTHER" id="PTHR30349">
    <property type="entry name" value="PHAGE INTEGRASE-RELATED"/>
    <property type="match status" value="1"/>
</dbReference>
<dbReference type="Gene3D" id="1.10.150.130">
    <property type="match status" value="1"/>
</dbReference>
<dbReference type="InterPro" id="IPR013762">
    <property type="entry name" value="Integrase-like_cat_sf"/>
</dbReference>
<dbReference type="PANTHER" id="PTHR30349:SF64">
    <property type="entry name" value="PROPHAGE INTEGRASE INTD-RELATED"/>
    <property type="match status" value="1"/>
</dbReference>
<name>A0A250B2R9_9GAMM</name>
<dbReference type="PROSITE" id="PS51898">
    <property type="entry name" value="TYR_RECOMBINASE"/>
    <property type="match status" value="1"/>
</dbReference>
<dbReference type="KEGG" id="gqu:AWC35_14910"/>
<dbReference type="InterPro" id="IPR011010">
    <property type="entry name" value="DNA_brk_join_enz"/>
</dbReference>
<sequence length="500" mass="56869">MVSRLEPYISLLKLGRINRERLQRIVLRMKKLTQHDIDEFVTGLNAEIYDYVESIPADVRLEVLEGETTPTPVPMKHGSASFFKNYYENTFFNGDESATEVYFKKALATAFDIAGMEKAIADAASKYSVLLHQSQEAHLAFLDRDISGYRQILSAMKPVAVPVAPTISASAYSEPETPELTLAQAIEGFLKFKSDWKPKIRQNNEKYLEIIKEVLGTDTPVTKITRRDIKNLLEVVEGLPRQNKTAYKGKTARQLIELDDIPSGDLISSKTVKDYLKICQGLFSTYLTGDQNVLPASPTNNVRYEANSTRYGDYSLAEMRRLVSHFMTLDGWKKWSLLLLAYTGARRSEITSLTVGDVRLDEDSNRHYIMIGQSKTDAGIRRVPLSKCILDMGFLTYLEGRRKQEKIFPEITYANQLSKVFHGIRDDLEIPYLNDFKERRVIHSLRHTFITAVSKKHITPLVQRFVGHELSNIGQTQGYTHLNSFTVTDLLPIADAINWQ</sequence>
<dbReference type="AlphaFoldDB" id="A0A250B2R9"/>
<dbReference type="SUPFAM" id="SSF56349">
    <property type="entry name" value="DNA breaking-rejoining enzymes"/>
    <property type="match status" value="1"/>
</dbReference>
<dbReference type="InterPro" id="IPR010998">
    <property type="entry name" value="Integrase_recombinase_N"/>
</dbReference>
<protein>
    <submittedName>
        <fullName evidence="6">Integrase</fullName>
    </submittedName>
</protein>
<dbReference type="InterPro" id="IPR050090">
    <property type="entry name" value="Tyrosine_recombinase_XerCD"/>
</dbReference>
<comment type="similarity">
    <text evidence="1">Belongs to the 'phage' integrase family.</text>
</comment>
<dbReference type="Pfam" id="PF00589">
    <property type="entry name" value="Phage_integrase"/>
    <property type="match status" value="1"/>
</dbReference>
<organism evidence="6 7">
    <name type="scientific">Gibbsiella quercinecans</name>
    <dbReference type="NCBI Taxonomy" id="929813"/>
    <lineage>
        <taxon>Bacteria</taxon>
        <taxon>Pseudomonadati</taxon>
        <taxon>Pseudomonadota</taxon>
        <taxon>Gammaproteobacteria</taxon>
        <taxon>Enterobacterales</taxon>
        <taxon>Yersiniaceae</taxon>
        <taxon>Gibbsiella</taxon>
    </lineage>
</organism>
<evidence type="ECO:0000313" key="6">
    <source>
        <dbReference type="EMBL" id="ATA20530.1"/>
    </source>
</evidence>